<evidence type="ECO:0000313" key="2">
    <source>
        <dbReference type="EMBL" id="KAJ7009729.1"/>
    </source>
</evidence>
<keyword evidence="1" id="KW-1133">Transmembrane helix</keyword>
<dbReference type="Gene3D" id="3.80.10.10">
    <property type="entry name" value="Ribonuclease Inhibitor"/>
    <property type="match status" value="1"/>
</dbReference>
<protein>
    <submittedName>
        <fullName evidence="2">Uncharacterized protein</fullName>
    </submittedName>
</protein>
<dbReference type="EMBL" id="JAQIZT010000001">
    <property type="protein sequence ID" value="KAJ7009729.1"/>
    <property type="molecule type" value="Genomic_DNA"/>
</dbReference>
<keyword evidence="1" id="KW-0812">Transmembrane</keyword>
<dbReference type="Proteomes" id="UP001164929">
    <property type="component" value="Chromosome 1"/>
</dbReference>
<feature type="transmembrane region" description="Helical" evidence="1">
    <location>
        <begin position="95"/>
        <end position="116"/>
    </location>
</feature>
<evidence type="ECO:0000256" key="1">
    <source>
        <dbReference type="SAM" id="Phobius"/>
    </source>
</evidence>
<dbReference type="AlphaFoldDB" id="A0AAD6WGN4"/>
<keyword evidence="3" id="KW-1185">Reference proteome</keyword>
<gene>
    <name evidence="2" type="ORF">NC653_000437</name>
</gene>
<name>A0AAD6WGN4_9ROSI</name>
<dbReference type="SUPFAM" id="SSF52058">
    <property type="entry name" value="L domain-like"/>
    <property type="match status" value="1"/>
</dbReference>
<reference evidence="2 3" key="1">
    <citation type="journal article" date="2023" name="Mol. Ecol. Resour.">
        <title>Chromosome-level genome assembly of a triploid poplar Populus alba 'Berolinensis'.</title>
        <authorList>
            <person name="Chen S."/>
            <person name="Yu Y."/>
            <person name="Wang X."/>
            <person name="Wang S."/>
            <person name="Zhang T."/>
            <person name="Zhou Y."/>
            <person name="He R."/>
            <person name="Meng N."/>
            <person name="Wang Y."/>
            <person name="Liu W."/>
            <person name="Liu Z."/>
            <person name="Liu J."/>
            <person name="Guo Q."/>
            <person name="Huang H."/>
            <person name="Sederoff R.R."/>
            <person name="Wang G."/>
            <person name="Qu G."/>
            <person name="Chen S."/>
        </authorList>
    </citation>
    <scope>NUCLEOTIDE SEQUENCE [LARGE SCALE GENOMIC DNA]</scope>
    <source>
        <strain evidence="2">SC-2020</strain>
    </source>
</reference>
<comment type="caution">
    <text evidence="2">The sequence shown here is derived from an EMBL/GenBank/DDBJ whole genome shotgun (WGS) entry which is preliminary data.</text>
</comment>
<proteinExistence type="predicted"/>
<keyword evidence="1" id="KW-0472">Membrane</keyword>
<organism evidence="2 3">
    <name type="scientific">Populus alba x Populus x berolinensis</name>
    <dbReference type="NCBI Taxonomy" id="444605"/>
    <lineage>
        <taxon>Eukaryota</taxon>
        <taxon>Viridiplantae</taxon>
        <taxon>Streptophyta</taxon>
        <taxon>Embryophyta</taxon>
        <taxon>Tracheophyta</taxon>
        <taxon>Spermatophyta</taxon>
        <taxon>Magnoliopsida</taxon>
        <taxon>eudicotyledons</taxon>
        <taxon>Gunneridae</taxon>
        <taxon>Pentapetalae</taxon>
        <taxon>rosids</taxon>
        <taxon>fabids</taxon>
        <taxon>Malpighiales</taxon>
        <taxon>Salicaceae</taxon>
        <taxon>Saliceae</taxon>
        <taxon>Populus</taxon>
    </lineage>
</organism>
<accession>A0AAD6WGN4</accession>
<sequence length="121" mass="13781">MNGRSSNHYMTSLEELHIRDCSCLMAFLEGGLPTNRVSFQIENFDHLRSFPEGGLRRNLKSLRLANCENLIRCIEMESDRLTSPRNFSIRGCRSVVSFPGVWLLPTALTSLCIHVIPDLRT</sequence>
<evidence type="ECO:0000313" key="3">
    <source>
        <dbReference type="Proteomes" id="UP001164929"/>
    </source>
</evidence>
<dbReference type="InterPro" id="IPR032675">
    <property type="entry name" value="LRR_dom_sf"/>
</dbReference>